<dbReference type="Pfam" id="PF17109">
    <property type="entry name" value="Goodbye"/>
    <property type="match status" value="1"/>
</dbReference>
<dbReference type="SUPFAM" id="SSF52540">
    <property type="entry name" value="P-loop containing nucleoside triphosphate hydrolases"/>
    <property type="match status" value="1"/>
</dbReference>
<keyword evidence="5" id="KW-1185">Reference proteome</keyword>
<protein>
    <recommendedName>
        <fullName evidence="3">NACHT domain-containing protein</fullName>
    </recommendedName>
</protein>
<dbReference type="InterPro" id="IPR031350">
    <property type="entry name" value="Goodbye_dom"/>
</dbReference>
<dbReference type="InterPro" id="IPR056884">
    <property type="entry name" value="NPHP3-like_N"/>
</dbReference>
<organism evidence="4 5">
    <name type="scientific">Microdochium bolleyi</name>
    <dbReference type="NCBI Taxonomy" id="196109"/>
    <lineage>
        <taxon>Eukaryota</taxon>
        <taxon>Fungi</taxon>
        <taxon>Dikarya</taxon>
        <taxon>Ascomycota</taxon>
        <taxon>Pezizomycotina</taxon>
        <taxon>Sordariomycetes</taxon>
        <taxon>Xylariomycetidae</taxon>
        <taxon>Xylariales</taxon>
        <taxon>Microdochiaceae</taxon>
        <taxon>Microdochium</taxon>
    </lineage>
</organism>
<evidence type="ECO:0000256" key="2">
    <source>
        <dbReference type="SAM" id="MobiDB-lite"/>
    </source>
</evidence>
<accession>A0A136JJI6</accession>
<feature type="compositionally biased region" description="Low complexity" evidence="2">
    <location>
        <begin position="1482"/>
        <end position="1503"/>
    </location>
</feature>
<reference evidence="5" key="1">
    <citation type="submission" date="2016-02" db="EMBL/GenBank/DDBJ databases">
        <title>Draft genome sequence of Microdochium bolleyi, a fungal endophyte of beachgrass.</title>
        <authorList>
            <consortium name="DOE Joint Genome Institute"/>
            <person name="David A.S."/>
            <person name="May G."/>
            <person name="Haridas S."/>
            <person name="Lim J."/>
            <person name="Wang M."/>
            <person name="Labutti K."/>
            <person name="Lipzen A."/>
            <person name="Barry K."/>
            <person name="Grigoriev I.V."/>
        </authorList>
    </citation>
    <scope>NUCLEOTIDE SEQUENCE [LARGE SCALE GENOMIC DNA]</scope>
    <source>
        <strain evidence="5">J235TASD1</strain>
    </source>
</reference>
<feature type="region of interest" description="Disordered" evidence="2">
    <location>
        <begin position="1"/>
        <end position="28"/>
    </location>
</feature>
<feature type="compositionally biased region" description="Low complexity" evidence="2">
    <location>
        <begin position="14"/>
        <end position="25"/>
    </location>
</feature>
<evidence type="ECO:0000313" key="5">
    <source>
        <dbReference type="Proteomes" id="UP000070501"/>
    </source>
</evidence>
<dbReference type="Proteomes" id="UP000070501">
    <property type="component" value="Unassembled WGS sequence"/>
</dbReference>
<dbReference type="EMBL" id="KQ964245">
    <property type="protein sequence ID" value="KXJ97314.1"/>
    <property type="molecule type" value="Genomic_DNA"/>
</dbReference>
<evidence type="ECO:0000259" key="3">
    <source>
        <dbReference type="PROSITE" id="PS50837"/>
    </source>
</evidence>
<evidence type="ECO:0000256" key="1">
    <source>
        <dbReference type="ARBA" id="ARBA00022737"/>
    </source>
</evidence>
<dbReference type="OrthoDB" id="2913095at2759"/>
<dbReference type="InParanoid" id="A0A136JJI6"/>
<dbReference type="PANTHER" id="PTHR10039:SF17">
    <property type="entry name" value="FUNGAL STAND N-TERMINAL GOODBYE DOMAIN-CONTAINING PROTEIN-RELATED"/>
    <property type="match status" value="1"/>
</dbReference>
<dbReference type="PANTHER" id="PTHR10039">
    <property type="entry name" value="AMELOGENIN"/>
    <property type="match status" value="1"/>
</dbReference>
<dbReference type="InterPro" id="IPR007111">
    <property type="entry name" value="NACHT_NTPase"/>
</dbReference>
<name>A0A136JJI6_9PEZI</name>
<dbReference type="PROSITE" id="PS50837">
    <property type="entry name" value="NACHT"/>
    <property type="match status" value="1"/>
</dbReference>
<evidence type="ECO:0000313" key="4">
    <source>
        <dbReference type="EMBL" id="KXJ97314.1"/>
    </source>
</evidence>
<proteinExistence type="predicted"/>
<keyword evidence="1" id="KW-0677">Repeat</keyword>
<feature type="domain" description="NACHT" evidence="3">
    <location>
        <begin position="318"/>
        <end position="469"/>
    </location>
</feature>
<sequence length="1675" mass="190068">MAHAQLSRADTGFSATPSTPNTSSTLERKELESVWKDLQEQVIKLAGGTRSGLRILSIDDVLNTLDTLSKEKAAKEAADKFGRLKDVTRTTLQCIQTIGGMIAEGASEVFGPSQMCFNALTFVLASWSAYAGLASNLTELLEKCAEFLERLTYYKDEMDAKLACLACQNLRLFVEICSRIIALRKRHARLFAFTKQLFLNDNSIQDVLDMMSRLNAKESLLVNAQTWRIVQDSSGKLNVLLEGQRKQRRDEEMKEWRRTIVARLGFPESSLGSNREPLPLWRNAYDRRKNGLVEGTGDWIAKNAQFVDWLSSEDPRHYMLVIQGDSNSGKTSLLANILRNVLTSDQPGPTSRAVCAYYFPEADRRKEDDEGGTILEVISRTLLFQIGTAYEAMTKRFISILESRADFQNVRDQWQRLFNDSRERLSPDSTFYLFLDGVDEHISEIIPLLQTLSAVTDNKKIRILLNARPETVSNYLLRSPGLDFATIPIREFNDDDVTKYIIHHMDNNLPITRAPQDRPGVNSWRATILSALKRACKGDFIKLNNSLKELSVVDLVDDIMAILEKAGQTRDDLIRAEIRRLNEMRTPAEISEINEIIYWIEDGRQWFSADQLEALLSIKYRRARGISGSVSPRPFNDSRFVPSPKVYTQSPKLSAFGAGQGLGIASPVDEPSRSSSPIRSVQPKFGISLLPFSQRLAEKYGLFRIGDAGNIDWKSSEYVALVPKHDGLPTNATEQRGQVIQAEVDIVRHFLSTVCPPDLYDRFEFERFFEEKSGGSRECVHFDKSNSDLRIAITCLTILTEPEMKLEVDLRYYAIWWLLDHMKATDLSRAHRELKASAGALLFKFFTSDSAIDMFFWPVDLNVSMETWKNGEGMTLRDGRAEWLYPLHNHGMDEVSRWFRDSYVSSAITTSTGEEFVSAVRNAEPKDLHKIVLAPVARRMAEHIYRGRASFTKRQILAGHWVIRGFLARCDERAQNMSDDRHDYLNEESDIFAAFEGEVFPLKDVLEIEAWCAKTLQSHNDDAKQKSLWEIHAALAIFQLTQGNAELYQQRARTAVQLNPQNWHACHFLASQEGTSNKEAISLLSRAKKDMDHARSRNPSWLEDHANSSLLARITLELGDRLWDSGEDQASAAQLHRQALQWDYTHFRDYVTILENYQQRAAWGEIISFIEALCQTKLLWEAWYDELVNEFMVALARPSGNFLAQAAEETGRWDAVEEFFTISRDTGAKRGAANLLFVVQDSWAKTLEASPGDQHKCRILSIRREALALVKQNPDDDLDSVSAMTDSLAQAYLELALAPDTTAADADKYGEYLADLAPDIDHHYDIWSTIIPVCALLRFHAKRGTQTKLSTYWLHRVLRASLEWLSDEDDDNDDVAYWILSRLLITVGDRENARIVYNLRNWLQMQALQAWEHWKFERWHSSELPSQAHSEPAAYSRESTLSEDGFESFLLRRRRTDFDARGANGTAIAEHARADPRRQFPTRTNTNNSSMSSSSASTPLTVSRRTSAPAQGLLHVDTDSSMPRVPGTPETATALDNDGSQYTGPIKPDWFVDCAACDKKYIVTDSEVLHACADCCGVTKLCEACYTLLRKGDLPKTKTMRCDPAHELFAIPRWVQSVYIGMPRGSVPLPDIKGEAGEQRWITLEEWKRKLRKKYLGEDRRSYVLASPTSPVHTR</sequence>
<feature type="region of interest" description="Disordered" evidence="2">
    <location>
        <begin position="1462"/>
        <end position="1539"/>
    </location>
</feature>
<dbReference type="Pfam" id="PF24883">
    <property type="entry name" value="NPHP3_N"/>
    <property type="match status" value="1"/>
</dbReference>
<dbReference type="InterPro" id="IPR027417">
    <property type="entry name" value="P-loop_NTPase"/>
</dbReference>
<gene>
    <name evidence="4" type="ORF">Micbo1qcDRAFT_230007</name>
</gene>